<dbReference type="InterPro" id="IPR056937">
    <property type="entry name" value="YqbQ/XkdQ"/>
</dbReference>
<name>A0A9D2LWY5_9FIRM</name>
<accession>A0A9D2LWY5</accession>
<protein>
    <recommendedName>
        <fullName evidence="1">YqbQ/XkdQ domain-containing protein</fullName>
    </recommendedName>
</protein>
<comment type="caution">
    <text evidence="2">The sequence shown here is derived from an EMBL/GenBank/DDBJ whole genome shotgun (WGS) entry which is preliminary data.</text>
</comment>
<evidence type="ECO:0000313" key="3">
    <source>
        <dbReference type="Proteomes" id="UP000824214"/>
    </source>
</evidence>
<organism evidence="2 3">
    <name type="scientific">Candidatus Acutalibacter ornithocaccae</name>
    <dbReference type="NCBI Taxonomy" id="2838416"/>
    <lineage>
        <taxon>Bacteria</taxon>
        <taxon>Bacillati</taxon>
        <taxon>Bacillota</taxon>
        <taxon>Clostridia</taxon>
        <taxon>Eubacteriales</taxon>
        <taxon>Acutalibacteraceae</taxon>
        <taxon>Acutalibacter</taxon>
    </lineage>
</organism>
<evidence type="ECO:0000313" key="2">
    <source>
        <dbReference type="EMBL" id="HJB36554.1"/>
    </source>
</evidence>
<gene>
    <name evidence="2" type="ORF">H9942_00615</name>
</gene>
<reference evidence="2" key="2">
    <citation type="submission" date="2021-04" db="EMBL/GenBank/DDBJ databases">
        <authorList>
            <person name="Gilroy R."/>
        </authorList>
    </citation>
    <scope>NUCLEOTIDE SEQUENCE</scope>
    <source>
        <strain evidence="2">ChiBcolR8-3208</strain>
    </source>
</reference>
<dbReference type="Pfam" id="PF24032">
    <property type="entry name" value="YQBQ"/>
    <property type="match status" value="1"/>
</dbReference>
<sequence length="408" mass="45090">MADKGISLIVTKGSETIEISQLVQKITWKGRKGSSSRTLTVNLIDDDGYKHARSGIDVEQGHQCIFSYDGNELFRGIIMKQSQSDKKTMSFTAYDNGIYLANNKDTFCYENKTATEIFKDCCTRFGIPMGEVASCTYKIPELTKSKTTAFDAIADALSLDFDATGIRHYVASNKGKISLLTRRENILQWVIEPGANLTGYSYTKSIEDIKTRVKMVSKEGTTLAEKSNSSLESKIGIFQEIDQPEESLTTAQINDLIDSILEEKSTPERTLSVDSIGIPDVVSGIGVYVIIPPLNLSRTFYVDEDTHTFEDRSHTMSLKLTFATDVTKEDKTDNSSDYTVGDIVQFKGGYHYVSSTASSPASTNLRPGPAKITLIAKGAKHPYHLIHTDSSTMVYGWVDKGTFTKKEG</sequence>
<reference evidence="2" key="1">
    <citation type="journal article" date="2021" name="PeerJ">
        <title>Extensive microbial diversity within the chicken gut microbiome revealed by metagenomics and culture.</title>
        <authorList>
            <person name="Gilroy R."/>
            <person name="Ravi A."/>
            <person name="Getino M."/>
            <person name="Pursley I."/>
            <person name="Horton D.L."/>
            <person name="Alikhan N.F."/>
            <person name="Baker D."/>
            <person name="Gharbi K."/>
            <person name="Hall N."/>
            <person name="Watson M."/>
            <person name="Adriaenssens E.M."/>
            <person name="Foster-Nyarko E."/>
            <person name="Jarju S."/>
            <person name="Secka A."/>
            <person name="Antonio M."/>
            <person name="Oren A."/>
            <person name="Chaudhuri R.R."/>
            <person name="La Ragione R."/>
            <person name="Hildebrand F."/>
            <person name="Pallen M.J."/>
        </authorList>
    </citation>
    <scope>NUCLEOTIDE SEQUENCE</scope>
    <source>
        <strain evidence="2">ChiBcolR8-3208</strain>
    </source>
</reference>
<dbReference type="SUPFAM" id="SSF69279">
    <property type="entry name" value="Phage tail proteins"/>
    <property type="match status" value="1"/>
</dbReference>
<dbReference type="Proteomes" id="UP000824214">
    <property type="component" value="Unassembled WGS sequence"/>
</dbReference>
<evidence type="ECO:0000259" key="1">
    <source>
        <dbReference type="Pfam" id="PF24032"/>
    </source>
</evidence>
<feature type="domain" description="YqbQ/XkdQ" evidence="1">
    <location>
        <begin position="26"/>
        <end position="320"/>
    </location>
</feature>
<dbReference type="AlphaFoldDB" id="A0A9D2LWY5"/>
<dbReference type="EMBL" id="DWXZ01000008">
    <property type="protein sequence ID" value="HJB36554.1"/>
    <property type="molecule type" value="Genomic_DNA"/>
</dbReference>
<proteinExistence type="predicted"/>